<dbReference type="Proteomes" id="UP001579974">
    <property type="component" value="Unassembled WGS sequence"/>
</dbReference>
<proteinExistence type="predicted"/>
<organism evidence="1 2">
    <name type="scientific">Alicyclobacillus fastidiosus</name>
    <dbReference type="NCBI Taxonomy" id="392011"/>
    <lineage>
        <taxon>Bacteria</taxon>
        <taxon>Bacillati</taxon>
        <taxon>Bacillota</taxon>
        <taxon>Bacilli</taxon>
        <taxon>Bacillales</taxon>
        <taxon>Alicyclobacillaceae</taxon>
        <taxon>Alicyclobacillus</taxon>
    </lineage>
</organism>
<evidence type="ECO:0000313" key="2">
    <source>
        <dbReference type="Proteomes" id="UP001579974"/>
    </source>
</evidence>
<sequence>MAVQFCSERSGEGNQALRWSVGASDGRAYVRQASLMDVLSAEGTTSIPIDHVEVDESGRKLARGTRGAFAVEAIWTPVVGECDYFDVSMEITYDGLEPMDIGLQIRLDLLGNGRPRWLIPGAFYKENRFRHNTRKYPRYSYDETEPEDMVSDFWAFRADRSALPAVFAWNDGVCAALCVSEYSALGMNGIGFAGNRQGTSIWVNFPYREEPVVFDGEPRPQPADIQMYCVKPGERIKVHYLLYVSLPDLHAYDPFVRAVYDIDRQHHRLHPWMDLATAADLTAHGLFTWHYSDTHHILYETAAFDRELNNNVKGLGDRAHMHVAWVSGVPYAYALLTYGRVHKHADYVDAACKVIDKVASGIAPNGTFWAEWTLERGWGCGWNPNREWLQARTIAEATLFMVRALAFERPHQSHETWIQAVKSNLDFAVRIQREDGNFGSYYHGQSGEVVEWDGAGGMLWIAALAEAAKLFSDRRYSAAAERAGRYYERFVLDEFIYGAPEDVHLTPTSEDAYNAVVAYVLLYEQDGDKTWLELAKRSADWMMTFRWTYNLHFPEHSLLAQYDFRSRGADQASPSNQHLHNYGLFCVPEMLRLWRYTEDDYYLHRTTDHIACFLQFIAREDGDFNAYKGMVTERYYNTHCFQPKGMMVTLSHAWCVGVTLYACQAAEEFQPYLDFEDHPTTLAYIR</sequence>
<comment type="caution">
    <text evidence="1">The sequence shown here is derived from an EMBL/GenBank/DDBJ whole genome shotgun (WGS) entry which is preliminary data.</text>
</comment>
<dbReference type="SUPFAM" id="SSF48208">
    <property type="entry name" value="Six-hairpin glycosidases"/>
    <property type="match status" value="1"/>
</dbReference>
<accession>A0ABV5AA97</accession>
<name>A0ABV5AA97_9BACL</name>
<dbReference type="EMBL" id="JBDXSU010000002">
    <property type="protein sequence ID" value="MFB5189134.1"/>
    <property type="molecule type" value="Genomic_DNA"/>
</dbReference>
<keyword evidence="2" id="KW-1185">Reference proteome</keyword>
<evidence type="ECO:0000313" key="1">
    <source>
        <dbReference type="EMBL" id="MFB5189134.1"/>
    </source>
</evidence>
<gene>
    <name evidence="1" type="ORF">KKP3000_002133</name>
</gene>
<reference evidence="1 2" key="1">
    <citation type="journal article" date="2024" name="Int. J. Mol. Sci.">
        <title>Exploration of Alicyclobacillus spp. Genome in Search of Antibiotic Resistance.</title>
        <authorList>
            <person name="Bucka-Kolendo J."/>
            <person name="Kiousi D.E."/>
            <person name="Dekowska A."/>
            <person name="Mikolajczuk-Szczyrba A."/>
            <person name="Karadedos D.M."/>
            <person name="Michael P."/>
            <person name="Galanis A."/>
            <person name="Sokolowska B."/>
        </authorList>
    </citation>
    <scope>NUCLEOTIDE SEQUENCE [LARGE SCALE GENOMIC DNA]</scope>
    <source>
        <strain evidence="1 2">KKP 3000</strain>
    </source>
</reference>
<dbReference type="InterPro" id="IPR008928">
    <property type="entry name" value="6-hairpin_glycosidase_sf"/>
</dbReference>
<protein>
    <submittedName>
        <fullName evidence="1">Uncharacterized protein</fullName>
    </submittedName>
</protein>
<dbReference type="RefSeq" id="WP_275472721.1">
    <property type="nucleotide sequence ID" value="NZ_CP162940.1"/>
</dbReference>